<accession>A0A3N4M3I1</accession>
<keyword evidence="2" id="KW-1185">Reference proteome</keyword>
<dbReference type="AlphaFoldDB" id="A0A3N4M3I1"/>
<dbReference type="GO" id="GO:0004526">
    <property type="term" value="F:ribonuclease P activity"/>
    <property type="evidence" value="ECO:0007669"/>
    <property type="project" value="TreeGrafter"/>
</dbReference>
<dbReference type="GO" id="GO:0000447">
    <property type="term" value="P:endonucleolytic cleavage in ITS1 to separate SSU-rRNA from 5.8S rRNA and LSU-rRNA from tricistronic rRNA transcript (SSU-rRNA, 5.8S rRNA, LSU-rRNA)"/>
    <property type="evidence" value="ECO:0007669"/>
    <property type="project" value="TreeGrafter"/>
</dbReference>
<name>A0A3N4M3I1_9PEZI</name>
<dbReference type="InterPro" id="IPR013893">
    <property type="entry name" value="RNase_P_Rpp40"/>
</dbReference>
<sequence>MAHPQSKCYISLNKDPKDIISPHPFNSQVDIILPQEAYEVVKDELVSHISPTWQYHRLRIPLSAILEKDFYHKYIKIGNIVMLSEGRIEVDNVYCVSDGKLRLSLSKEYYEKAGLVGKPARFGGRKGQRWLVEFDLRSDKMMLGSKALERIVWSFREVLTGPVTFLFCDLYQHKSASQKASCPILEKLGSTPRILQPHIEILGPLTIPSFSAPEGAGPIRGTEYTRETWKEWALDIHEWFGMVAIDADRIKANDEVNPYLSTYQVPNPIKNSQKVSRLRWRGMIPAGFIHQTWTDLCGLLASKKLPAEVEWAALTVHGFDNSPISWGDKAHSVLTGGENCYTVLRTIDRQTVAPAGGEGGEERSQCLAFEVVGSQDEHS</sequence>
<dbReference type="STRING" id="1051890.A0A3N4M3I1"/>
<dbReference type="InParanoid" id="A0A3N4M3I1"/>
<proteinExistence type="predicted"/>
<dbReference type="Proteomes" id="UP000267821">
    <property type="component" value="Unassembled WGS sequence"/>
</dbReference>
<organism evidence="1 2">
    <name type="scientific">Terfezia boudieri ATCC MYA-4762</name>
    <dbReference type="NCBI Taxonomy" id="1051890"/>
    <lineage>
        <taxon>Eukaryota</taxon>
        <taxon>Fungi</taxon>
        <taxon>Dikarya</taxon>
        <taxon>Ascomycota</taxon>
        <taxon>Pezizomycotina</taxon>
        <taxon>Pezizomycetes</taxon>
        <taxon>Pezizales</taxon>
        <taxon>Pezizaceae</taxon>
        <taxon>Terfezia</taxon>
    </lineage>
</organism>
<protein>
    <submittedName>
        <fullName evidence="1">Uncharacterized protein</fullName>
    </submittedName>
</protein>
<dbReference type="PANTHER" id="PTHR15396">
    <property type="entry name" value="RIBONUCLEASE P PROTEIN SUBUNIT P40"/>
    <property type="match status" value="1"/>
</dbReference>
<gene>
    <name evidence="1" type="ORF">L211DRAFT_801779</name>
</gene>
<dbReference type="GO" id="GO:0000171">
    <property type="term" value="F:ribonuclease MRP activity"/>
    <property type="evidence" value="ECO:0007669"/>
    <property type="project" value="TreeGrafter"/>
</dbReference>
<feature type="non-terminal residue" evidence="1">
    <location>
        <position position="379"/>
    </location>
</feature>
<dbReference type="GO" id="GO:0000172">
    <property type="term" value="C:ribonuclease MRP complex"/>
    <property type="evidence" value="ECO:0007669"/>
    <property type="project" value="TreeGrafter"/>
</dbReference>
<dbReference type="OrthoDB" id="63112at2759"/>
<evidence type="ECO:0000313" key="1">
    <source>
        <dbReference type="EMBL" id="RPB28439.1"/>
    </source>
</evidence>
<dbReference type="GO" id="GO:0030681">
    <property type="term" value="C:multimeric ribonuclease P complex"/>
    <property type="evidence" value="ECO:0007669"/>
    <property type="project" value="TreeGrafter"/>
</dbReference>
<reference evidence="1 2" key="1">
    <citation type="journal article" date="2018" name="Nat. Ecol. Evol.">
        <title>Pezizomycetes genomes reveal the molecular basis of ectomycorrhizal truffle lifestyle.</title>
        <authorList>
            <person name="Murat C."/>
            <person name="Payen T."/>
            <person name="Noel B."/>
            <person name="Kuo A."/>
            <person name="Morin E."/>
            <person name="Chen J."/>
            <person name="Kohler A."/>
            <person name="Krizsan K."/>
            <person name="Balestrini R."/>
            <person name="Da Silva C."/>
            <person name="Montanini B."/>
            <person name="Hainaut M."/>
            <person name="Levati E."/>
            <person name="Barry K.W."/>
            <person name="Belfiori B."/>
            <person name="Cichocki N."/>
            <person name="Clum A."/>
            <person name="Dockter R.B."/>
            <person name="Fauchery L."/>
            <person name="Guy J."/>
            <person name="Iotti M."/>
            <person name="Le Tacon F."/>
            <person name="Lindquist E.A."/>
            <person name="Lipzen A."/>
            <person name="Malagnac F."/>
            <person name="Mello A."/>
            <person name="Molinier V."/>
            <person name="Miyauchi S."/>
            <person name="Poulain J."/>
            <person name="Riccioni C."/>
            <person name="Rubini A."/>
            <person name="Sitrit Y."/>
            <person name="Splivallo R."/>
            <person name="Traeger S."/>
            <person name="Wang M."/>
            <person name="Zifcakova L."/>
            <person name="Wipf D."/>
            <person name="Zambonelli A."/>
            <person name="Paolocci F."/>
            <person name="Nowrousian M."/>
            <person name="Ottonello S."/>
            <person name="Baldrian P."/>
            <person name="Spatafora J.W."/>
            <person name="Henrissat B."/>
            <person name="Nagy L.G."/>
            <person name="Aury J.M."/>
            <person name="Wincker P."/>
            <person name="Grigoriev I.V."/>
            <person name="Bonfante P."/>
            <person name="Martin F.M."/>
        </authorList>
    </citation>
    <scope>NUCLEOTIDE SEQUENCE [LARGE SCALE GENOMIC DNA]</scope>
    <source>
        <strain evidence="1 2">ATCC MYA-4762</strain>
    </source>
</reference>
<dbReference type="GO" id="GO:0001682">
    <property type="term" value="P:tRNA 5'-leader removal"/>
    <property type="evidence" value="ECO:0007669"/>
    <property type="project" value="InterPro"/>
</dbReference>
<dbReference type="PANTHER" id="PTHR15396:SF1">
    <property type="entry name" value="RIBONUCLEASE P PROTEIN SUBUNIT P40"/>
    <property type="match status" value="1"/>
</dbReference>
<dbReference type="EMBL" id="ML121529">
    <property type="protein sequence ID" value="RPB28439.1"/>
    <property type="molecule type" value="Genomic_DNA"/>
</dbReference>
<dbReference type="Pfam" id="PF08584">
    <property type="entry name" value="Ribonuc_P_40"/>
    <property type="match status" value="1"/>
</dbReference>
<evidence type="ECO:0000313" key="2">
    <source>
        <dbReference type="Proteomes" id="UP000267821"/>
    </source>
</evidence>